<dbReference type="FunFam" id="3.90.600.10:FF:000001">
    <property type="entry name" value="Trifunctional purine biosynthetic protein adenosine-3"/>
    <property type="match status" value="1"/>
</dbReference>
<dbReference type="Pfam" id="PF02843">
    <property type="entry name" value="GARS_C"/>
    <property type="match status" value="1"/>
</dbReference>
<dbReference type="PANTHER" id="PTHR43472">
    <property type="entry name" value="PHOSPHORIBOSYLAMINE--GLYCINE LIGASE"/>
    <property type="match status" value="1"/>
</dbReference>
<keyword evidence="1 9" id="KW-0436">Ligase</keyword>
<evidence type="ECO:0000256" key="6">
    <source>
        <dbReference type="ARBA" id="ARBA00042242"/>
    </source>
</evidence>
<evidence type="ECO:0000256" key="3">
    <source>
        <dbReference type="ARBA" id="ARBA00022755"/>
    </source>
</evidence>
<dbReference type="SUPFAM" id="SSF51246">
    <property type="entry name" value="Rudiment single hybrid motif"/>
    <property type="match status" value="1"/>
</dbReference>
<keyword evidence="2" id="KW-0547">Nucleotide-binding</keyword>
<sequence length="91" mass="9816">MLASSGYPGVYEKGKIIGGIKEAELEKNIVVFHAGTKIENSNLVTNGGRVLAVSAIGTNLKEALVIAYEAISKISFEGMQYRRDIGKKVFL</sequence>
<reference evidence="9 10" key="1">
    <citation type="journal article" date="2015" name="Nature">
        <title>rRNA introns, odd ribosomes, and small enigmatic genomes across a large radiation of phyla.</title>
        <authorList>
            <person name="Brown C.T."/>
            <person name="Hug L.A."/>
            <person name="Thomas B.C."/>
            <person name="Sharon I."/>
            <person name="Castelle C.J."/>
            <person name="Singh A."/>
            <person name="Wilkins M.J."/>
            <person name="Williams K.H."/>
            <person name="Banfield J.F."/>
        </authorList>
    </citation>
    <scope>NUCLEOTIDE SEQUENCE [LARGE SCALE GENOMIC DNA]</scope>
</reference>
<evidence type="ECO:0000256" key="1">
    <source>
        <dbReference type="ARBA" id="ARBA00022598"/>
    </source>
</evidence>
<dbReference type="AlphaFoldDB" id="A0A0G0D1H9"/>
<accession>A0A0G0D1H9</accession>
<dbReference type="InterPro" id="IPR037123">
    <property type="entry name" value="PRibGlycinamide_synth_C_sf"/>
</dbReference>
<evidence type="ECO:0000313" key="9">
    <source>
        <dbReference type="EMBL" id="KKP88099.1"/>
    </source>
</evidence>
<evidence type="ECO:0000259" key="8">
    <source>
        <dbReference type="SMART" id="SM01210"/>
    </source>
</evidence>
<organism evidence="9 10">
    <name type="scientific">Candidatus Nomurabacteria bacterium GW2011_GWA2_35_80</name>
    <dbReference type="NCBI Taxonomy" id="1618733"/>
    <lineage>
        <taxon>Bacteria</taxon>
        <taxon>Candidatus Nomuraibacteriota</taxon>
    </lineage>
</organism>
<dbReference type="SMART" id="SM01210">
    <property type="entry name" value="GARS_C"/>
    <property type="match status" value="1"/>
</dbReference>
<dbReference type="Proteomes" id="UP000034683">
    <property type="component" value="Unassembled WGS sequence"/>
</dbReference>
<dbReference type="InterPro" id="IPR000115">
    <property type="entry name" value="PRibGlycinamide_synth"/>
</dbReference>
<dbReference type="Gene3D" id="3.90.600.10">
    <property type="entry name" value="Phosphoribosylglycinamide synthetase, C-terminal domain"/>
    <property type="match status" value="1"/>
</dbReference>
<name>A0A0G0D1H9_9BACT</name>
<dbReference type="EMBL" id="LBRA01000013">
    <property type="protein sequence ID" value="KKP88099.1"/>
    <property type="molecule type" value="Genomic_DNA"/>
</dbReference>
<dbReference type="InterPro" id="IPR020560">
    <property type="entry name" value="PRibGlycinamide_synth_C-dom"/>
</dbReference>
<dbReference type="PANTHER" id="PTHR43472:SF1">
    <property type="entry name" value="PHOSPHORIBOSYLAMINE--GLYCINE LIGASE, CHLOROPLASTIC"/>
    <property type="match status" value="1"/>
</dbReference>
<dbReference type="GO" id="GO:0009113">
    <property type="term" value="P:purine nucleobase biosynthetic process"/>
    <property type="evidence" value="ECO:0007669"/>
    <property type="project" value="InterPro"/>
</dbReference>
<dbReference type="GO" id="GO:0004637">
    <property type="term" value="F:phosphoribosylamine-glycine ligase activity"/>
    <property type="evidence" value="ECO:0007669"/>
    <property type="project" value="InterPro"/>
</dbReference>
<evidence type="ECO:0000256" key="4">
    <source>
        <dbReference type="ARBA" id="ARBA00022840"/>
    </source>
</evidence>
<proteinExistence type="inferred from homology"/>
<evidence type="ECO:0000256" key="5">
    <source>
        <dbReference type="ARBA" id="ARBA00038345"/>
    </source>
</evidence>
<evidence type="ECO:0000256" key="7">
    <source>
        <dbReference type="ARBA" id="ARBA00042864"/>
    </source>
</evidence>
<keyword evidence="4" id="KW-0067">ATP-binding</keyword>
<feature type="domain" description="Phosphoribosylglycinamide synthetase C-domain" evidence="8">
    <location>
        <begin position="1"/>
        <end position="90"/>
    </location>
</feature>
<dbReference type="InterPro" id="IPR011054">
    <property type="entry name" value="Rudment_hybrid_motif"/>
</dbReference>
<evidence type="ECO:0000256" key="2">
    <source>
        <dbReference type="ARBA" id="ARBA00022741"/>
    </source>
</evidence>
<evidence type="ECO:0000313" key="10">
    <source>
        <dbReference type="Proteomes" id="UP000034683"/>
    </source>
</evidence>
<comment type="caution">
    <text evidence="9">The sequence shown here is derived from an EMBL/GenBank/DDBJ whole genome shotgun (WGS) entry which is preliminary data.</text>
</comment>
<dbReference type="GO" id="GO:0006164">
    <property type="term" value="P:purine nucleotide biosynthetic process"/>
    <property type="evidence" value="ECO:0007669"/>
    <property type="project" value="UniProtKB-KW"/>
</dbReference>
<gene>
    <name evidence="9" type="ORF">UR92_C0013G0004</name>
</gene>
<comment type="similarity">
    <text evidence="5">Belongs to the GARS family.</text>
</comment>
<keyword evidence="3" id="KW-0658">Purine biosynthesis</keyword>
<dbReference type="GO" id="GO:0005524">
    <property type="term" value="F:ATP binding"/>
    <property type="evidence" value="ECO:0007669"/>
    <property type="project" value="UniProtKB-KW"/>
</dbReference>
<protein>
    <recommendedName>
        <fullName evidence="6">Glycinamide ribonucleotide synthetase</fullName>
    </recommendedName>
    <alternativeName>
        <fullName evidence="7">Phosphoribosylglycinamide synthetase</fullName>
    </alternativeName>
</protein>